<dbReference type="KEGG" id="tml:GSTUM_00012223001"/>
<dbReference type="RefSeq" id="XP_002842473.1">
    <property type="nucleotide sequence ID" value="XM_002842427.1"/>
</dbReference>
<proteinExistence type="predicted"/>
<gene>
    <name evidence="2" type="ORF">GSTUM_00012223001</name>
</gene>
<evidence type="ECO:0000256" key="1">
    <source>
        <dbReference type="SAM" id="MobiDB-lite"/>
    </source>
</evidence>
<protein>
    <submittedName>
        <fullName evidence="2">(Perigord truffle) hypothetical protein</fullName>
    </submittedName>
</protein>
<sequence length="259" mass="29001">MISTISRCARTPGWQLAAANSIRTQPFTAKAPRFNEKPLEQPNEQSSEQSNERPNERPGGPSAPTMVRPTLRRIMLPLDRAGRTASADVIACINEEEMEEILLGRTRYLYRKFFFHEYTRHVWLYVKRPVGKLAYVAEIGGCRRVPEELEMLPYYTNKRMESLREARAADKMGTISRGAGEGAVDGRIEALPNITYYAGNLRRSELPGLPSVAYAWDYLRGAVGKGIFAVPATSEIYQCPGSYVVVPTVGEAEEVVLRT</sequence>
<evidence type="ECO:0000313" key="2">
    <source>
        <dbReference type="EMBL" id="CAZ86664.1"/>
    </source>
</evidence>
<feature type="region of interest" description="Disordered" evidence="1">
    <location>
        <begin position="25"/>
        <end position="68"/>
    </location>
</feature>
<keyword evidence="3" id="KW-1185">Reference proteome</keyword>
<dbReference type="Proteomes" id="UP000006911">
    <property type="component" value="Unassembled WGS sequence"/>
</dbReference>
<dbReference type="EMBL" id="FN430382">
    <property type="protein sequence ID" value="CAZ86664.1"/>
    <property type="molecule type" value="Genomic_DNA"/>
</dbReference>
<dbReference type="GeneID" id="9185244"/>
<organism evidence="2 3">
    <name type="scientific">Tuber melanosporum (strain Mel28)</name>
    <name type="common">Perigord black truffle</name>
    <dbReference type="NCBI Taxonomy" id="656061"/>
    <lineage>
        <taxon>Eukaryota</taxon>
        <taxon>Fungi</taxon>
        <taxon>Dikarya</taxon>
        <taxon>Ascomycota</taxon>
        <taxon>Pezizomycotina</taxon>
        <taxon>Pezizomycetes</taxon>
        <taxon>Pezizales</taxon>
        <taxon>Tuberaceae</taxon>
        <taxon>Tuber</taxon>
    </lineage>
</organism>
<evidence type="ECO:0000313" key="3">
    <source>
        <dbReference type="Proteomes" id="UP000006911"/>
    </source>
</evidence>
<dbReference type="InParanoid" id="D5GQ71"/>
<reference evidence="2 3" key="1">
    <citation type="journal article" date="2010" name="Nature">
        <title>Perigord black truffle genome uncovers evolutionary origins and mechanisms of symbiosis.</title>
        <authorList>
            <person name="Martin F."/>
            <person name="Kohler A."/>
            <person name="Murat C."/>
            <person name="Balestrini R."/>
            <person name="Coutinho P.M."/>
            <person name="Jaillon O."/>
            <person name="Montanini B."/>
            <person name="Morin E."/>
            <person name="Noel B."/>
            <person name="Percudani R."/>
            <person name="Porcel B."/>
            <person name="Rubini A."/>
            <person name="Amicucci A."/>
            <person name="Amselem J."/>
            <person name="Anthouard V."/>
            <person name="Arcioni S."/>
            <person name="Artiguenave F."/>
            <person name="Aury J.M."/>
            <person name="Ballario P."/>
            <person name="Bolchi A."/>
            <person name="Brenna A."/>
            <person name="Brun A."/>
            <person name="Buee M."/>
            <person name="Cantarel B."/>
            <person name="Chevalier G."/>
            <person name="Couloux A."/>
            <person name="Da Silva C."/>
            <person name="Denoeud F."/>
            <person name="Duplessis S."/>
            <person name="Ghignone S."/>
            <person name="Hilselberger B."/>
            <person name="Iotti M."/>
            <person name="Marcais B."/>
            <person name="Mello A."/>
            <person name="Miranda M."/>
            <person name="Pacioni G."/>
            <person name="Quesneville H."/>
            <person name="Riccioni C."/>
            <person name="Ruotolo R."/>
            <person name="Splivallo R."/>
            <person name="Stocchi V."/>
            <person name="Tisserant E."/>
            <person name="Viscomi A.R."/>
            <person name="Zambonelli A."/>
            <person name="Zampieri E."/>
            <person name="Henrissat B."/>
            <person name="Lebrun M.H."/>
            <person name="Paolocci F."/>
            <person name="Bonfante P."/>
            <person name="Ottonello S."/>
            <person name="Wincker P."/>
        </authorList>
    </citation>
    <scope>NUCLEOTIDE SEQUENCE [LARGE SCALE GENOMIC DNA]</scope>
    <source>
        <strain evidence="2 3">Mel28</strain>
    </source>
</reference>
<name>D5GQ71_TUBMM</name>
<dbReference type="HOGENOM" id="CLU_1074393_0_0_1"/>
<dbReference type="AlphaFoldDB" id="D5GQ71"/>
<accession>D5GQ71</accession>